<proteinExistence type="predicted"/>
<dbReference type="OMA" id="NAYYHSH"/>
<dbReference type="SMART" id="SM00768">
    <property type="entry name" value="X8"/>
    <property type="match status" value="1"/>
</dbReference>
<reference evidence="4" key="1">
    <citation type="submission" date="2021-01" db="UniProtKB">
        <authorList>
            <consortium name="EnsemblPlants"/>
        </authorList>
    </citation>
    <scope>IDENTIFICATION</scope>
</reference>
<sequence length="113" mass="12489">MKFIIITLLLISISMTLCANLSATKGGTWCVAKPSASDEELVNNIKYVCETLTHTKCSDVIGEGGFCYYPNTLINHASVLMHMYYAEKGRNWWNCDFKGTGLTAITDPSKLPC</sequence>
<evidence type="ECO:0000313" key="5">
    <source>
        <dbReference type="Proteomes" id="UP000594263"/>
    </source>
</evidence>
<dbReference type="Proteomes" id="UP000594263">
    <property type="component" value="Unplaced"/>
</dbReference>
<name>A0A7N0U094_KALFE</name>
<dbReference type="GO" id="GO:0009506">
    <property type="term" value="C:plasmodesma"/>
    <property type="evidence" value="ECO:0007669"/>
    <property type="project" value="UniProtKB-ARBA"/>
</dbReference>
<dbReference type="Gene3D" id="1.20.58.1040">
    <property type="match status" value="1"/>
</dbReference>
<keyword evidence="5" id="KW-1185">Reference proteome</keyword>
<dbReference type="PANTHER" id="PTHR31044">
    <property type="entry name" value="BETA-1,3 GLUCANASE"/>
    <property type="match status" value="1"/>
</dbReference>
<feature type="chain" id="PRO_5029632127" description="X8 domain-containing protein" evidence="2">
    <location>
        <begin position="19"/>
        <end position="113"/>
    </location>
</feature>
<dbReference type="Pfam" id="PF07983">
    <property type="entry name" value="X8"/>
    <property type="match status" value="1"/>
</dbReference>
<dbReference type="InterPro" id="IPR012946">
    <property type="entry name" value="X8"/>
</dbReference>
<accession>A0A7N0U094</accession>
<evidence type="ECO:0000313" key="4">
    <source>
        <dbReference type="EnsemblPlants" id="Kaladp0048s0957.1.v1.1"/>
    </source>
</evidence>
<evidence type="ECO:0000256" key="2">
    <source>
        <dbReference type="SAM" id="SignalP"/>
    </source>
</evidence>
<feature type="signal peptide" evidence="2">
    <location>
        <begin position="1"/>
        <end position="18"/>
    </location>
</feature>
<dbReference type="EnsemblPlants" id="Kaladp0048s0957.1.v1.1">
    <property type="protein sequence ID" value="Kaladp0048s0957.1.v1.1"/>
    <property type="gene ID" value="Kaladp0048s0957.v1.1"/>
</dbReference>
<protein>
    <recommendedName>
        <fullName evidence="3">X8 domain-containing protein</fullName>
    </recommendedName>
</protein>
<dbReference type="AlphaFoldDB" id="A0A7N0U094"/>
<feature type="domain" description="X8" evidence="3">
    <location>
        <begin position="28"/>
        <end position="111"/>
    </location>
</feature>
<dbReference type="PANTHER" id="PTHR31044:SF130">
    <property type="entry name" value="CARBOHYDRATE-BINDING X8 DOMAIN SUPERFAMILY PROTEIN"/>
    <property type="match status" value="1"/>
</dbReference>
<organism evidence="4 5">
    <name type="scientific">Kalanchoe fedtschenkoi</name>
    <name type="common">Lavender scallops</name>
    <name type="synonym">South American air plant</name>
    <dbReference type="NCBI Taxonomy" id="63787"/>
    <lineage>
        <taxon>Eukaryota</taxon>
        <taxon>Viridiplantae</taxon>
        <taxon>Streptophyta</taxon>
        <taxon>Embryophyta</taxon>
        <taxon>Tracheophyta</taxon>
        <taxon>Spermatophyta</taxon>
        <taxon>Magnoliopsida</taxon>
        <taxon>eudicotyledons</taxon>
        <taxon>Gunneridae</taxon>
        <taxon>Pentapetalae</taxon>
        <taxon>Saxifragales</taxon>
        <taxon>Crassulaceae</taxon>
        <taxon>Kalanchoe</taxon>
    </lineage>
</organism>
<dbReference type="Gramene" id="Kaladp0048s0957.1.v1.1">
    <property type="protein sequence ID" value="Kaladp0048s0957.1.v1.1"/>
    <property type="gene ID" value="Kaladp0048s0957.v1.1"/>
</dbReference>
<evidence type="ECO:0000256" key="1">
    <source>
        <dbReference type="ARBA" id="ARBA00022729"/>
    </source>
</evidence>
<keyword evidence="1 2" id="KW-0732">Signal</keyword>
<evidence type="ECO:0000259" key="3">
    <source>
        <dbReference type="SMART" id="SM00768"/>
    </source>
</evidence>
<dbReference type="InterPro" id="IPR044788">
    <property type="entry name" value="X8_dom_prot"/>
</dbReference>